<sequence>MARSGIALATSDVFLRAIGLNIDPHPPPQVTLFSSPTAGQGVPRGSGSIKVGKVLVNVTAFAPPSLAAQAITAESGQLGVILTITGISISEVTH</sequence>
<reference evidence="1" key="1">
    <citation type="submission" date="2021-01" db="EMBL/GenBank/DDBJ databases">
        <authorList>
            <consortium name="Genoscope - CEA"/>
            <person name="William W."/>
        </authorList>
    </citation>
    <scope>NUCLEOTIDE SEQUENCE</scope>
</reference>
<keyword evidence="2" id="KW-1185">Reference proteome</keyword>
<proteinExistence type="predicted"/>
<accession>A0A8S1T1U6</accession>
<name>A0A8S1T1U6_PAROT</name>
<dbReference type="AlphaFoldDB" id="A0A8S1T1U6"/>
<gene>
    <name evidence="1" type="ORF">POCTA_138.1.T0180302</name>
</gene>
<comment type="caution">
    <text evidence="1">The sequence shown here is derived from an EMBL/GenBank/DDBJ whole genome shotgun (WGS) entry which is preliminary data.</text>
</comment>
<dbReference type="Proteomes" id="UP000683925">
    <property type="component" value="Unassembled WGS sequence"/>
</dbReference>
<evidence type="ECO:0000313" key="2">
    <source>
        <dbReference type="Proteomes" id="UP000683925"/>
    </source>
</evidence>
<organism evidence="1 2">
    <name type="scientific">Paramecium octaurelia</name>
    <dbReference type="NCBI Taxonomy" id="43137"/>
    <lineage>
        <taxon>Eukaryota</taxon>
        <taxon>Sar</taxon>
        <taxon>Alveolata</taxon>
        <taxon>Ciliophora</taxon>
        <taxon>Intramacronucleata</taxon>
        <taxon>Oligohymenophorea</taxon>
        <taxon>Peniculida</taxon>
        <taxon>Parameciidae</taxon>
        <taxon>Paramecium</taxon>
    </lineage>
</organism>
<protein>
    <submittedName>
        <fullName evidence="1">Uncharacterized protein</fullName>
    </submittedName>
</protein>
<evidence type="ECO:0000313" key="1">
    <source>
        <dbReference type="EMBL" id="CAD8146440.1"/>
    </source>
</evidence>
<dbReference type="EMBL" id="CAJJDP010000018">
    <property type="protein sequence ID" value="CAD8146440.1"/>
    <property type="molecule type" value="Genomic_DNA"/>
</dbReference>